<evidence type="ECO:0000313" key="3">
    <source>
        <dbReference type="Proteomes" id="UP000823388"/>
    </source>
</evidence>
<feature type="compositionally biased region" description="Low complexity" evidence="1">
    <location>
        <begin position="135"/>
        <end position="151"/>
    </location>
</feature>
<protein>
    <submittedName>
        <fullName evidence="2">Uncharacterized protein</fullName>
    </submittedName>
</protein>
<keyword evidence="3" id="KW-1185">Reference proteome</keyword>
<feature type="compositionally biased region" description="Basic residues" evidence="1">
    <location>
        <begin position="76"/>
        <end position="88"/>
    </location>
</feature>
<feature type="compositionally biased region" description="Polar residues" evidence="1">
    <location>
        <begin position="152"/>
        <end position="163"/>
    </location>
</feature>
<reference evidence="2" key="1">
    <citation type="submission" date="2020-05" db="EMBL/GenBank/DDBJ databases">
        <title>WGS assembly of Panicum virgatum.</title>
        <authorList>
            <person name="Lovell J.T."/>
            <person name="Jenkins J."/>
            <person name="Shu S."/>
            <person name="Juenger T.E."/>
            <person name="Schmutz J."/>
        </authorList>
    </citation>
    <scope>NUCLEOTIDE SEQUENCE</scope>
    <source>
        <strain evidence="2">AP13</strain>
    </source>
</reference>
<feature type="compositionally biased region" description="Gly residues" evidence="1">
    <location>
        <begin position="46"/>
        <end position="57"/>
    </location>
</feature>
<dbReference type="AlphaFoldDB" id="A0A8T0QF04"/>
<dbReference type="EMBL" id="CM029049">
    <property type="protein sequence ID" value="KAG2571778.1"/>
    <property type="molecule type" value="Genomic_DNA"/>
</dbReference>
<gene>
    <name evidence="2" type="ORF">PVAP13_7KG120321</name>
</gene>
<feature type="region of interest" description="Disordered" evidence="1">
    <location>
        <begin position="1"/>
        <end position="96"/>
    </location>
</feature>
<feature type="compositionally biased region" description="Pro residues" evidence="1">
    <location>
        <begin position="166"/>
        <end position="178"/>
    </location>
</feature>
<evidence type="ECO:0000256" key="1">
    <source>
        <dbReference type="SAM" id="MobiDB-lite"/>
    </source>
</evidence>
<sequence length="205" mass="21873">MQHQPAHPRLHPPSPPHACSQSPALRRPHPSRSADPSVRPWRPRAGGWGGGGGVGGGVRRRRVARRGGPARLASHPARRRPPTARRQARAGGGRLECSEAAVGPGVGAAEGVRPAANPLRVALERRTRTRCILAPTRLPSSSPRSSRPPLTANVTPSDYRTSRQCPRPPQIAPPPPPAAQHCPHPKCHRRATVLPRSTLPQAVPP</sequence>
<proteinExistence type="predicted"/>
<comment type="caution">
    <text evidence="2">The sequence shown here is derived from an EMBL/GenBank/DDBJ whole genome shotgun (WGS) entry which is preliminary data.</text>
</comment>
<accession>A0A8T0QF04</accession>
<dbReference type="Proteomes" id="UP000823388">
    <property type="component" value="Chromosome 7K"/>
</dbReference>
<organism evidence="2 3">
    <name type="scientific">Panicum virgatum</name>
    <name type="common">Blackwell switchgrass</name>
    <dbReference type="NCBI Taxonomy" id="38727"/>
    <lineage>
        <taxon>Eukaryota</taxon>
        <taxon>Viridiplantae</taxon>
        <taxon>Streptophyta</taxon>
        <taxon>Embryophyta</taxon>
        <taxon>Tracheophyta</taxon>
        <taxon>Spermatophyta</taxon>
        <taxon>Magnoliopsida</taxon>
        <taxon>Liliopsida</taxon>
        <taxon>Poales</taxon>
        <taxon>Poaceae</taxon>
        <taxon>PACMAD clade</taxon>
        <taxon>Panicoideae</taxon>
        <taxon>Panicodae</taxon>
        <taxon>Paniceae</taxon>
        <taxon>Panicinae</taxon>
        <taxon>Panicum</taxon>
        <taxon>Panicum sect. Hiantes</taxon>
    </lineage>
</organism>
<name>A0A8T0QF04_PANVG</name>
<feature type="compositionally biased region" description="Basic residues" evidence="1">
    <location>
        <begin position="1"/>
        <end position="10"/>
    </location>
</feature>
<feature type="region of interest" description="Disordered" evidence="1">
    <location>
        <begin position="132"/>
        <end position="205"/>
    </location>
</feature>
<evidence type="ECO:0000313" key="2">
    <source>
        <dbReference type="EMBL" id="KAG2571778.1"/>
    </source>
</evidence>